<feature type="compositionally biased region" description="Basic residues" evidence="1">
    <location>
        <begin position="7"/>
        <end position="34"/>
    </location>
</feature>
<accession>A0A6P5KDL2</accession>
<name>A0A6P5KDL2_PHACI</name>
<protein>
    <submittedName>
        <fullName evidence="4">Uncharacterized protein LOC110209459</fullName>
    </submittedName>
</protein>
<dbReference type="GeneID" id="110209459"/>
<evidence type="ECO:0000256" key="2">
    <source>
        <dbReference type="SAM" id="Phobius"/>
    </source>
</evidence>
<gene>
    <name evidence="4" type="primary">LOC110209459</name>
</gene>
<dbReference type="InParanoid" id="A0A6P5KDL2"/>
<evidence type="ECO:0000313" key="3">
    <source>
        <dbReference type="Proteomes" id="UP000515140"/>
    </source>
</evidence>
<reference evidence="4" key="1">
    <citation type="submission" date="2025-08" db="UniProtKB">
        <authorList>
            <consortium name="RefSeq"/>
        </authorList>
    </citation>
    <scope>IDENTIFICATION</scope>
    <source>
        <tissue evidence="4">Spleen</tissue>
    </source>
</reference>
<dbReference type="AlphaFoldDB" id="A0A6P5KDL2"/>
<organism evidence="3 4">
    <name type="scientific">Phascolarctos cinereus</name>
    <name type="common">Koala</name>
    <dbReference type="NCBI Taxonomy" id="38626"/>
    <lineage>
        <taxon>Eukaryota</taxon>
        <taxon>Metazoa</taxon>
        <taxon>Chordata</taxon>
        <taxon>Craniata</taxon>
        <taxon>Vertebrata</taxon>
        <taxon>Euteleostomi</taxon>
        <taxon>Mammalia</taxon>
        <taxon>Metatheria</taxon>
        <taxon>Diprotodontia</taxon>
        <taxon>Phascolarctidae</taxon>
        <taxon>Phascolarctos</taxon>
    </lineage>
</organism>
<keyword evidence="2" id="KW-1133">Transmembrane helix</keyword>
<proteinExistence type="predicted"/>
<evidence type="ECO:0000313" key="4">
    <source>
        <dbReference type="RefSeq" id="XP_020843610.1"/>
    </source>
</evidence>
<feature type="region of interest" description="Disordered" evidence="1">
    <location>
        <begin position="1"/>
        <end position="43"/>
    </location>
</feature>
<keyword evidence="3" id="KW-1185">Reference proteome</keyword>
<evidence type="ECO:0000256" key="1">
    <source>
        <dbReference type="SAM" id="MobiDB-lite"/>
    </source>
</evidence>
<dbReference type="RefSeq" id="XP_020843610.1">
    <property type="nucleotide sequence ID" value="XM_020987951.1"/>
</dbReference>
<feature type="transmembrane region" description="Helical" evidence="2">
    <location>
        <begin position="222"/>
        <end position="246"/>
    </location>
</feature>
<sequence length="262" mass="29516">MHGERPRRGRRRARTRSGKRRRKRRKRSRRRRRGPGGSPNFSNFPPVVSASHLDYLHLSSAWSKSFHSGLAAAHTAAKAISSSAALRTLPALLSELQQLRIPSRAKYEFFCLTMKTLHNLVPTSLLKLYSKSSLRHMTLTSCMTLGKSLLLHAQYATTLILRLIKIPNFLPDSVQMPPSIQSLLLGFLPPPPSSCQSLPHEITYRYRLSSPSKVSAPQNQGLLIFLSFLFFFFCLCPGLLDGLAFCPQSFQKQDGWHLAFVS</sequence>
<keyword evidence="2" id="KW-0812">Transmembrane</keyword>
<dbReference type="KEGG" id="pcw:110209459"/>
<dbReference type="Proteomes" id="UP000515140">
    <property type="component" value="Unplaced"/>
</dbReference>
<keyword evidence="2" id="KW-0472">Membrane</keyword>